<dbReference type="EMBL" id="JBBPBN010000265">
    <property type="protein sequence ID" value="KAK8491085.1"/>
    <property type="molecule type" value="Genomic_DNA"/>
</dbReference>
<dbReference type="Proteomes" id="UP001396334">
    <property type="component" value="Unassembled WGS sequence"/>
</dbReference>
<comment type="caution">
    <text evidence="1">The sequence shown here is derived from an EMBL/GenBank/DDBJ whole genome shotgun (WGS) entry which is preliminary data.</text>
</comment>
<evidence type="ECO:0000313" key="1">
    <source>
        <dbReference type="EMBL" id="KAK8491085.1"/>
    </source>
</evidence>
<sequence>MRTYQLRPQRARNEAAAAVEAAGNEASAVANIGAAGGGNGIIEETKVALYTDLVEEVKGLTNELNVARFQNMNLVAERSELNTLIVLRTQYSVLSVTEPCDT</sequence>
<proteinExistence type="predicted"/>
<name>A0ABR2AD42_9ROSI</name>
<accession>A0ABR2AD42</accession>
<reference evidence="1 2" key="1">
    <citation type="journal article" date="2024" name="G3 (Bethesda)">
        <title>Genome assembly of Hibiscus sabdariffa L. provides insights into metabolisms of medicinal natural products.</title>
        <authorList>
            <person name="Kim T."/>
        </authorList>
    </citation>
    <scope>NUCLEOTIDE SEQUENCE [LARGE SCALE GENOMIC DNA]</scope>
    <source>
        <strain evidence="1">TK-2024</strain>
        <tissue evidence="1">Old leaves</tissue>
    </source>
</reference>
<protein>
    <submittedName>
        <fullName evidence="1">Uncharacterized protein</fullName>
    </submittedName>
</protein>
<keyword evidence="2" id="KW-1185">Reference proteome</keyword>
<evidence type="ECO:0000313" key="2">
    <source>
        <dbReference type="Proteomes" id="UP001396334"/>
    </source>
</evidence>
<organism evidence="1 2">
    <name type="scientific">Hibiscus sabdariffa</name>
    <name type="common">roselle</name>
    <dbReference type="NCBI Taxonomy" id="183260"/>
    <lineage>
        <taxon>Eukaryota</taxon>
        <taxon>Viridiplantae</taxon>
        <taxon>Streptophyta</taxon>
        <taxon>Embryophyta</taxon>
        <taxon>Tracheophyta</taxon>
        <taxon>Spermatophyta</taxon>
        <taxon>Magnoliopsida</taxon>
        <taxon>eudicotyledons</taxon>
        <taxon>Gunneridae</taxon>
        <taxon>Pentapetalae</taxon>
        <taxon>rosids</taxon>
        <taxon>malvids</taxon>
        <taxon>Malvales</taxon>
        <taxon>Malvaceae</taxon>
        <taxon>Malvoideae</taxon>
        <taxon>Hibiscus</taxon>
    </lineage>
</organism>
<gene>
    <name evidence="1" type="ORF">V6N11_047128</name>
</gene>